<dbReference type="eggNOG" id="KOG2049">
    <property type="taxonomic scope" value="Eukaryota"/>
</dbReference>
<evidence type="ECO:0000256" key="4">
    <source>
        <dbReference type="PROSITE-ProRule" id="PRU00317"/>
    </source>
</evidence>
<dbReference type="SUPFAM" id="SSF48371">
    <property type="entry name" value="ARM repeat"/>
    <property type="match status" value="1"/>
</dbReference>
<dbReference type="PANTHER" id="PTHR12537">
    <property type="entry name" value="RNA BINDING PROTEIN PUMILIO-RELATED"/>
    <property type="match status" value="1"/>
</dbReference>
<dbReference type="GO" id="GO:0005737">
    <property type="term" value="C:cytoplasm"/>
    <property type="evidence" value="ECO:0000318"/>
    <property type="project" value="GO_Central"/>
</dbReference>
<dbReference type="InterPro" id="IPR001313">
    <property type="entry name" value="Pumilio_RNA-bd_rpt"/>
</dbReference>
<dbReference type="Proteomes" id="UP000006882">
    <property type="component" value="Chromosome G4"/>
</dbReference>
<evidence type="ECO:0000256" key="1">
    <source>
        <dbReference type="ARBA" id="ARBA00022737"/>
    </source>
</evidence>
<evidence type="ECO:0000259" key="6">
    <source>
        <dbReference type="PROSITE" id="PS50303"/>
    </source>
</evidence>
<dbReference type="InterPro" id="IPR011989">
    <property type="entry name" value="ARM-like"/>
</dbReference>
<evidence type="ECO:0000256" key="3">
    <source>
        <dbReference type="ARBA" id="ARBA00022884"/>
    </source>
</evidence>
<dbReference type="GO" id="GO:0010608">
    <property type="term" value="P:post-transcriptional regulation of gene expression"/>
    <property type="evidence" value="ECO:0000318"/>
    <property type="project" value="GO_Central"/>
</dbReference>
<sequence>MGTSCYAGSSIEEEVEKSLCLSLGKVRVKTDKFENEKPGFSVHNGNNTCLGSSSNASPSKTQQAQPDVYPKYESGFENSPRVPVPLYPQSIWRDHILNGGGHILGSNNLNGHANAYQPKNPLGNLTEETTKSRLSRGATSPSFCNWANQLNPCLNNWYQSSGEQYYRSNERIGMYSNGDRYPSSGISSYMGTQSSFNNDGCYGDQIFKLRSYADIARLAMTQPGSQSLINIMVASKDPFAKDMIFTGVFGSIFEVMNDSHGYYVFGKLIESCNYGQLRHIVALMTLNTESLVSISTRKFGSKSIQRLVKVLEKSPLIYTLTLALSSVLGQLMTNRTGSFVILKCLNLLDTQKNEKIYETAERLCITLAQNEKGCIYLNEFITYSKTPYRERLMNEISSKSKLLSQDPSGNFVVQHVLGLHNPVFSAKICFELRDLYIKLSSQRGGSHVVEKCLNSSETDYVVNAFLKYEKLSQIARDQFGNYVIQTALKATKRANSPLYQMLLAKLEQNRNELMSGFGRKVLSFIDSGVPLE</sequence>
<reference evidence="7 8" key="1">
    <citation type="journal article" date="2013" name="Nat. Genet.">
        <title>The high-quality draft genome of peach (Prunus persica) identifies unique patterns of genetic diversity, domestication and genome evolution.</title>
        <authorList>
            <consortium name="International Peach Genome Initiative"/>
            <person name="Verde I."/>
            <person name="Abbott A.G."/>
            <person name="Scalabrin S."/>
            <person name="Jung S."/>
            <person name="Shu S."/>
            <person name="Marroni F."/>
            <person name="Zhebentyayeva T."/>
            <person name="Dettori M.T."/>
            <person name="Grimwood J."/>
            <person name="Cattonaro F."/>
            <person name="Zuccolo A."/>
            <person name="Rossini L."/>
            <person name="Jenkins J."/>
            <person name="Vendramin E."/>
            <person name="Meisel L.A."/>
            <person name="Decroocq V."/>
            <person name="Sosinski B."/>
            <person name="Prochnik S."/>
            <person name="Mitros T."/>
            <person name="Policriti A."/>
            <person name="Cipriani G."/>
            <person name="Dondini L."/>
            <person name="Ficklin S."/>
            <person name="Goodstein D.M."/>
            <person name="Xuan P."/>
            <person name="Del Fabbro C."/>
            <person name="Aramini V."/>
            <person name="Copetti D."/>
            <person name="Gonzalez S."/>
            <person name="Horner D.S."/>
            <person name="Falchi R."/>
            <person name="Lucas S."/>
            <person name="Mica E."/>
            <person name="Maldonado J."/>
            <person name="Lazzari B."/>
            <person name="Bielenberg D."/>
            <person name="Pirona R."/>
            <person name="Miculan M."/>
            <person name="Barakat A."/>
            <person name="Testolin R."/>
            <person name="Stella A."/>
            <person name="Tartarini S."/>
            <person name="Tonutti P."/>
            <person name="Arus P."/>
            <person name="Orellana A."/>
            <person name="Wells C."/>
            <person name="Main D."/>
            <person name="Vizzotto G."/>
            <person name="Silva H."/>
            <person name="Salamini F."/>
            <person name="Schmutz J."/>
            <person name="Morgante M."/>
            <person name="Rokhsar D.S."/>
        </authorList>
    </citation>
    <scope>NUCLEOTIDE SEQUENCE [LARGE SCALE GENOMIC DNA]</scope>
    <source>
        <strain evidence="8">cv. Nemared</strain>
    </source>
</reference>
<feature type="domain" description="PUM-HD" evidence="6">
    <location>
        <begin position="187"/>
        <end position="529"/>
    </location>
</feature>
<dbReference type="OrthoDB" id="1141894at2759"/>
<protein>
    <recommendedName>
        <fullName evidence="6">PUM-HD domain-containing protein</fullName>
    </recommendedName>
</protein>
<dbReference type="InterPro" id="IPR016024">
    <property type="entry name" value="ARM-type_fold"/>
</dbReference>
<name>A0A251PDW4_PRUPE</name>
<gene>
    <name evidence="7" type="ORF">PRUPE_4G007700</name>
</gene>
<dbReference type="PROSITE" id="PS50303">
    <property type="entry name" value="PUM_HD"/>
    <property type="match status" value="1"/>
</dbReference>
<keyword evidence="3" id="KW-0694">RNA-binding</keyword>
<dbReference type="GO" id="GO:0006417">
    <property type="term" value="P:regulation of translation"/>
    <property type="evidence" value="ECO:0007669"/>
    <property type="project" value="UniProtKB-KW"/>
</dbReference>
<dbReference type="Gramene" id="ONI09758">
    <property type="protein sequence ID" value="ONI09758"/>
    <property type="gene ID" value="PRUPE_4G007700"/>
</dbReference>
<feature type="repeat" description="Pumilio" evidence="4">
    <location>
        <begin position="464"/>
        <end position="504"/>
    </location>
</feature>
<keyword evidence="1" id="KW-0677">Repeat</keyword>
<evidence type="ECO:0000256" key="5">
    <source>
        <dbReference type="SAM" id="MobiDB-lite"/>
    </source>
</evidence>
<dbReference type="SMR" id="A0A251PDW4"/>
<dbReference type="EMBL" id="CM007654">
    <property type="protein sequence ID" value="ONI09758.1"/>
    <property type="molecule type" value="Genomic_DNA"/>
</dbReference>
<keyword evidence="2" id="KW-0810">Translation regulation</keyword>
<dbReference type="InterPro" id="IPR033133">
    <property type="entry name" value="PUM-HD"/>
</dbReference>
<evidence type="ECO:0000313" key="8">
    <source>
        <dbReference type="Proteomes" id="UP000006882"/>
    </source>
</evidence>
<feature type="compositionally biased region" description="Polar residues" evidence="5">
    <location>
        <begin position="43"/>
        <end position="65"/>
    </location>
</feature>
<dbReference type="AlphaFoldDB" id="A0A251PDW4"/>
<dbReference type="Pfam" id="PF00806">
    <property type="entry name" value="PUF"/>
    <property type="match status" value="6"/>
</dbReference>
<dbReference type="PROSITE" id="PS50302">
    <property type="entry name" value="PUM"/>
    <property type="match status" value="2"/>
</dbReference>
<accession>A0A251PDW4</accession>
<feature type="region of interest" description="Disordered" evidence="5">
    <location>
        <begin position="36"/>
        <end position="76"/>
    </location>
</feature>
<evidence type="ECO:0000313" key="7">
    <source>
        <dbReference type="EMBL" id="ONI09758.1"/>
    </source>
</evidence>
<dbReference type="SMART" id="SM00025">
    <property type="entry name" value="Pumilio"/>
    <property type="match status" value="6"/>
</dbReference>
<dbReference type="GO" id="GO:0003729">
    <property type="term" value="F:mRNA binding"/>
    <property type="evidence" value="ECO:0000318"/>
    <property type="project" value="GO_Central"/>
</dbReference>
<keyword evidence="8" id="KW-1185">Reference proteome</keyword>
<proteinExistence type="predicted"/>
<evidence type="ECO:0000256" key="2">
    <source>
        <dbReference type="ARBA" id="ARBA00022845"/>
    </source>
</evidence>
<feature type="repeat" description="Pumilio" evidence="4">
    <location>
        <begin position="323"/>
        <end position="358"/>
    </location>
</feature>
<organism evidence="7 8">
    <name type="scientific">Prunus persica</name>
    <name type="common">Peach</name>
    <name type="synonym">Amygdalus persica</name>
    <dbReference type="NCBI Taxonomy" id="3760"/>
    <lineage>
        <taxon>Eukaryota</taxon>
        <taxon>Viridiplantae</taxon>
        <taxon>Streptophyta</taxon>
        <taxon>Embryophyta</taxon>
        <taxon>Tracheophyta</taxon>
        <taxon>Spermatophyta</taxon>
        <taxon>Magnoliopsida</taxon>
        <taxon>eudicotyledons</taxon>
        <taxon>Gunneridae</taxon>
        <taxon>Pentapetalae</taxon>
        <taxon>rosids</taxon>
        <taxon>fabids</taxon>
        <taxon>Rosales</taxon>
        <taxon>Rosaceae</taxon>
        <taxon>Amygdaloideae</taxon>
        <taxon>Amygdaleae</taxon>
        <taxon>Prunus</taxon>
    </lineage>
</organism>
<dbReference type="PANTHER" id="PTHR12537:SF137">
    <property type="entry name" value="PUMILIO HOMOLOG 16-RELATED"/>
    <property type="match status" value="1"/>
</dbReference>
<dbReference type="Gene3D" id="1.25.10.10">
    <property type="entry name" value="Leucine-rich Repeat Variant"/>
    <property type="match status" value="1"/>
</dbReference>